<dbReference type="Pfam" id="PF07027">
    <property type="entry name" value="DUF1318"/>
    <property type="match status" value="1"/>
</dbReference>
<dbReference type="RefSeq" id="WP_283173987.1">
    <property type="nucleotide sequence ID" value="NZ_JAPNOA010000028.1"/>
</dbReference>
<feature type="signal peptide" evidence="1">
    <location>
        <begin position="1"/>
        <end position="19"/>
    </location>
</feature>
<feature type="chain" id="PRO_5040787505" evidence="1">
    <location>
        <begin position="20"/>
        <end position="107"/>
    </location>
</feature>
<reference evidence="2" key="1">
    <citation type="submission" date="2022-11" db="EMBL/GenBank/DDBJ databases">
        <title>Parathalassolutuus dongxingensis gen. nov., sp. nov., a novel member of family Oceanospirillaceae isolated from a coastal shrimp pond in Guangxi, China.</title>
        <authorList>
            <person name="Chen H."/>
        </authorList>
    </citation>
    <scope>NUCLEOTIDE SEQUENCE</scope>
    <source>
        <strain evidence="2">G-43</strain>
    </source>
</reference>
<evidence type="ECO:0000313" key="2">
    <source>
        <dbReference type="EMBL" id="MCY0965776.1"/>
    </source>
</evidence>
<accession>A0A9X3EK39</accession>
<dbReference type="AlphaFoldDB" id="A0A9X3EK39"/>
<dbReference type="PIRSF" id="PIRSF025560">
    <property type="entry name" value="UCP025560"/>
    <property type="match status" value="1"/>
</dbReference>
<keyword evidence="3" id="KW-1185">Reference proteome</keyword>
<sequence>MKALLIAITALLVSVGCQALDLDQAREQGLVGEKPDGYVGLVVTSNKEAAALVVTINQQRKQHYQEIANKQNTALGNIERIAGEKLVTKAMGEGIYYQDTSGSWNRK</sequence>
<organism evidence="2 3">
    <name type="scientific">Parathalassolituus penaei</name>
    <dbReference type="NCBI Taxonomy" id="2997323"/>
    <lineage>
        <taxon>Bacteria</taxon>
        <taxon>Pseudomonadati</taxon>
        <taxon>Pseudomonadota</taxon>
        <taxon>Gammaproteobacteria</taxon>
        <taxon>Oceanospirillales</taxon>
        <taxon>Oceanospirillaceae</taxon>
        <taxon>Parathalassolituus</taxon>
    </lineage>
</organism>
<evidence type="ECO:0000256" key="1">
    <source>
        <dbReference type="SAM" id="SignalP"/>
    </source>
</evidence>
<proteinExistence type="predicted"/>
<protein>
    <submittedName>
        <fullName evidence="2">YdbL family protein</fullName>
    </submittedName>
</protein>
<name>A0A9X3EK39_9GAMM</name>
<keyword evidence="1" id="KW-0732">Signal</keyword>
<dbReference type="PROSITE" id="PS51257">
    <property type="entry name" value="PROKAR_LIPOPROTEIN"/>
    <property type="match status" value="1"/>
</dbReference>
<comment type="caution">
    <text evidence="2">The sequence shown here is derived from an EMBL/GenBank/DDBJ whole genome shotgun (WGS) entry which is preliminary data.</text>
</comment>
<dbReference type="Proteomes" id="UP001150830">
    <property type="component" value="Unassembled WGS sequence"/>
</dbReference>
<evidence type="ECO:0000313" key="3">
    <source>
        <dbReference type="Proteomes" id="UP001150830"/>
    </source>
</evidence>
<gene>
    <name evidence="2" type="ORF">OUO13_11295</name>
</gene>
<dbReference type="EMBL" id="JAPNOA010000028">
    <property type="protein sequence ID" value="MCY0965776.1"/>
    <property type="molecule type" value="Genomic_DNA"/>
</dbReference>
<dbReference type="InterPro" id="IPR008309">
    <property type="entry name" value="YdbL"/>
</dbReference>